<proteinExistence type="predicted"/>
<evidence type="ECO:0000313" key="4">
    <source>
        <dbReference type="Proteomes" id="UP000002051"/>
    </source>
</evidence>
<dbReference type="HOGENOM" id="CLU_2658163_0_0_1"/>
<dbReference type="InterPro" id="IPR036047">
    <property type="entry name" value="F-box-like_dom_sf"/>
</dbReference>
<dbReference type="EnsemblPlants" id="AES63316">
    <property type="protein sequence ID" value="AES63316"/>
    <property type="gene ID" value="MTR_2g007430"/>
</dbReference>
<evidence type="ECO:0000259" key="1">
    <source>
        <dbReference type="Pfam" id="PF00646"/>
    </source>
</evidence>
<dbReference type="PaxDb" id="3880-AES63316"/>
<reference evidence="2 4" key="2">
    <citation type="journal article" date="2014" name="BMC Genomics">
        <title>An improved genome release (version Mt4.0) for the model legume Medicago truncatula.</title>
        <authorList>
            <person name="Tang H."/>
            <person name="Krishnakumar V."/>
            <person name="Bidwell S."/>
            <person name="Rosen B."/>
            <person name="Chan A."/>
            <person name="Zhou S."/>
            <person name="Gentzbittel L."/>
            <person name="Childs K.L."/>
            <person name="Yandell M."/>
            <person name="Gundlach H."/>
            <person name="Mayer K.F."/>
            <person name="Schwartz D.C."/>
            <person name="Town C.D."/>
        </authorList>
    </citation>
    <scope>GENOME REANNOTATION</scope>
    <source>
        <strain evidence="3 4">cv. Jemalong A17</strain>
    </source>
</reference>
<evidence type="ECO:0000313" key="3">
    <source>
        <dbReference type="EnsemblPlants" id="AES63316"/>
    </source>
</evidence>
<dbReference type="InterPro" id="IPR001810">
    <property type="entry name" value="F-box_dom"/>
</dbReference>
<reference evidence="3" key="3">
    <citation type="submission" date="2015-04" db="UniProtKB">
        <authorList>
            <consortium name="EnsemblPlants"/>
        </authorList>
    </citation>
    <scope>IDENTIFICATION</scope>
    <source>
        <strain evidence="3">cv. Jemalong A17</strain>
    </source>
</reference>
<sequence>MSEQEVSTAAIDRFRSLSDDILVHILSSVPTKQAVATSITCTTLNWDNRKNKYITRNYIPNWVDPKSKKEKDKGRK</sequence>
<evidence type="ECO:0000313" key="2">
    <source>
        <dbReference type="EMBL" id="AES63316.1"/>
    </source>
</evidence>
<dbReference type="AlphaFoldDB" id="G7IJX8"/>
<organism evidence="2 4">
    <name type="scientific">Medicago truncatula</name>
    <name type="common">Barrel medic</name>
    <name type="synonym">Medicago tribuloides</name>
    <dbReference type="NCBI Taxonomy" id="3880"/>
    <lineage>
        <taxon>Eukaryota</taxon>
        <taxon>Viridiplantae</taxon>
        <taxon>Streptophyta</taxon>
        <taxon>Embryophyta</taxon>
        <taxon>Tracheophyta</taxon>
        <taxon>Spermatophyta</taxon>
        <taxon>Magnoliopsida</taxon>
        <taxon>eudicotyledons</taxon>
        <taxon>Gunneridae</taxon>
        <taxon>Pentapetalae</taxon>
        <taxon>rosids</taxon>
        <taxon>fabids</taxon>
        <taxon>Fabales</taxon>
        <taxon>Fabaceae</taxon>
        <taxon>Papilionoideae</taxon>
        <taxon>50 kb inversion clade</taxon>
        <taxon>NPAAA clade</taxon>
        <taxon>Hologalegina</taxon>
        <taxon>IRL clade</taxon>
        <taxon>Trifolieae</taxon>
        <taxon>Medicago</taxon>
    </lineage>
</organism>
<feature type="domain" description="F-box" evidence="1">
    <location>
        <begin position="16"/>
        <end position="44"/>
    </location>
</feature>
<gene>
    <name evidence="2" type="ordered locus">MTR_2g007430</name>
</gene>
<dbReference type="SUPFAM" id="SSF81383">
    <property type="entry name" value="F-box domain"/>
    <property type="match status" value="1"/>
</dbReference>
<protein>
    <submittedName>
        <fullName evidence="2">F-box protein</fullName>
    </submittedName>
</protein>
<keyword evidence="4" id="KW-1185">Reference proteome</keyword>
<dbReference type="Pfam" id="PF00646">
    <property type="entry name" value="F-box"/>
    <property type="match status" value="1"/>
</dbReference>
<reference evidence="2 4" key="1">
    <citation type="journal article" date="2011" name="Nature">
        <title>The Medicago genome provides insight into the evolution of rhizobial symbioses.</title>
        <authorList>
            <person name="Young N.D."/>
            <person name="Debelle F."/>
            <person name="Oldroyd G.E."/>
            <person name="Geurts R."/>
            <person name="Cannon S.B."/>
            <person name="Udvardi M.K."/>
            <person name="Benedito V.A."/>
            <person name="Mayer K.F."/>
            <person name="Gouzy J."/>
            <person name="Schoof H."/>
            <person name="Van de Peer Y."/>
            <person name="Proost S."/>
            <person name="Cook D.R."/>
            <person name="Meyers B.C."/>
            <person name="Spannagl M."/>
            <person name="Cheung F."/>
            <person name="De Mita S."/>
            <person name="Krishnakumar V."/>
            <person name="Gundlach H."/>
            <person name="Zhou S."/>
            <person name="Mudge J."/>
            <person name="Bharti A.K."/>
            <person name="Murray J.D."/>
            <person name="Naoumkina M.A."/>
            <person name="Rosen B."/>
            <person name="Silverstein K.A."/>
            <person name="Tang H."/>
            <person name="Rombauts S."/>
            <person name="Zhao P.X."/>
            <person name="Zhou P."/>
            <person name="Barbe V."/>
            <person name="Bardou P."/>
            <person name="Bechner M."/>
            <person name="Bellec A."/>
            <person name="Berger A."/>
            <person name="Berges H."/>
            <person name="Bidwell S."/>
            <person name="Bisseling T."/>
            <person name="Choisne N."/>
            <person name="Couloux A."/>
            <person name="Denny R."/>
            <person name="Deshpande S."/>
            <person name="Dai X."/>
            <person name="Doyle J.J."/>
            <person name="Dudez A.M."/>
            <person name="Farmer A.D."/>
            <person name="Fouteau S."/>
            <person name="Franken C."/>
            <person name="Gibelin C."/>
            <person name="Gish J."/>
            <person name="Goldstein S."/>
            <person name="Gonzalez A.J."/>
            <person name="Green P.J."/>
            <person name="Hallab A."/>
            <person name="Hartog M."/>
            <person name="Hua A."/>
            <person name="Humphray S.J."/>
            <person name="Jeong D.H."/>
            <person name="Jing Y."/>
            <person name="Jocker A."/>
            <person name="Kenton S.M."/>
            <person name="Kim D.J."/>
            <person name="Klee K."/>
            <person name="Lai H."/>
            <person name="Lang C."/>
            <person name="Lin S."/>
            <person name="Macmil S.L."/>
            <person name="Magdelenat G."/>
            <person name="Matthews L."/>
            <person name="McCorrison J."/>
            <person name="Monaghan E.L."/>
            <person name="Mun J.H."/>
            <person name="Najar F.Z."/>
            <person name="Nicholson C."/>
            <person name="Noirot C."/>
            <person name="O'Bleness M."/>
            <person name="Paule C.R."/>
            <person name="Poulain J."/>
            <person name="Prion F."/>
            <person name="Qin B."/>
            <person name="Qu C."/>
            <person name="Retzel E.F."/>
            <person name="Riddle C."/>
            <person name="Sallet E."/>
            <person name="Samain S."/>
            <person name="Samson N."/>
            <person name="Sanders I."/>
            <person name="Saurat O."/>
            <person name="Scarpelli C."/>
            <person name="Schiex T."/>
            <person name="Segurens B."/>
            <person name="Severin A.J."/>
            <person name="Sherrier D.J."/>
            <person name="Shi R."/>
            <person name="Sims S."/>
            <person name="Singer S.R."/>
            <person name="Sinharoy S."/>
            <person name="Sterck L."/>
            <person name="Viollet A."/>
            <person name="Wang B.B."/>
            <person name="Wang K."/>
            <person name="Wang M."/>
            <person name="Wang X."/>
            <person name="Warfsmann J."/>
            <person name="Weissenbach J."/>
            <person name="White D.D."/>
            <person name="White J.D."/>
            <person name="Wiley G.B."/>
            <person name="Wincker P."/>
            <person name="Xing Y."/>
            <person name="Yang L."/>
            <person name="Yao Z."/>
            <person name="Ying F."/>
            <person name="Zhai J."/>
            <person name="Zhou L."/>
            <person name="Zuber A."/>
            <person name="Denarie J."/>
            <person name="Dixon R.A."/>
            <person name="May G.D."/>
            <person name="Schwartz D.C."/>
            <person name="Rogers J."/>
            <person name="Quetier F."/>
            <person name="Town C.D."/>
            <person name="Roe B.A."/>
        </authorList>
    </citation>
    <scope>NUCLEOTIDE SEQUENCE [LARGE SCALE GENOMIC DNA]</scope>
    <source>
        <strain evidence="2">A17</strain>
        <strain evidence="3 4">cv. Jemalong A17</strain>
    </source>
</reference>
<accession>G7IJX8</accession>
<name>G7IJX8_MEDTR</name>
<dbReference type="Proteomes" id="UP000002051">
    <property type="component" value="Chromosome 2"/>
</dbReference>
<dbReference type="EMBL" id="CM001218">
    <property type="protein sequence ID" value="AES63316.1"/>
    <property type="molecule type" value="Genomic_DNA"/>
</dbReference>